<keyword evidence="2" id="KW-1185">Reference proteome</keyword>
<accession>A0A4D6MPP7</accession>
<dbReference type="EMBL" id="CP039352">
    <property type="protein sequence ID" value="QCE03520.1"/>
    <property type="molecule type" value="Genomic_DNA"/>
</dbReference>
<name>A0A4D6MPP7_VIGUN</name>
<organism evidence="1 2">
    <name type="scientific">Vigna unguiculata</name>
    <name type="common">Cowpea</name>
    <dbReference type="NCBI Taxonomy" id="3917"/>
    <lineage>
        <taxon>Eukaryota</taxon>
        <taxon>Viridiplantae</taxon>
        <taxon>Streptophyta</taxon>
        <taxon>Embryophyta</taxon>
        <taxon>Tracheophyta</taxon>
        <taxon>Spermatophyta</taxon>
        <taxon>Magnoliopsida</taxon>
        <taxon>eudicotyledons</taxon>
        <taxon>Gunneridae</taxon>
        <taxon>Pentapetalae</taxon>
        <taxon>rosids</taxon>
        <taxon>fabids</taxon>
        <taxon>Fabales</taxon>
        <taxon>Fabaceae</taxon>
        <taxon>Papilionoideae</taxon>
        <taxon>50 kb inversion clade</taxon>
        <taxon>NPAAA clade</taxon>
        <taxon>indigoferoid/millettioid clade</taxon>
        <taxon>Phaseoleae</taxon>
        <taxon>Vigna</taxon>
    </lineage>
</organism>
<evidence type="ECO:0000313" key="2">
    <source>
        <dbReference type="Proteomes" id="UP000501690"/>
    </source>
</evidence>
<evidence type="ECO:0000313" key="1">
    <source>
        <dbReference type="EMBL" id="QCE03520.1"/>
    </source>
</evidence>
<gene>
    <name evidence="1" type="ORF">DEO72_LG8g1545</name>
</gene>
<proteinExistence type="predicted"/>
<dbReference type="AlphaFoldDB" id="A0A4D6MPP7"/>
<sequence>MLAQASLPSPRREYKNTYVGITGSRLSEIPLAWASCLLAQKMSEPPRRDFAQRPPSSKTFRLALATERTSTTALRNERKNCRDSGTEAQYEILGTLAMKGTKCMIETSMGYPQYVPGVGESFELAQRQWGGTLAESVAAAAQGKGKVLKM</sequence>
<dbReference type="Proteomes" id="UP000501690">
    <property type="component" value="Linkage Group LG8"/>
</dbReference>
<reference evidence="1 2" key="1">
    <citation type="submission" date="2019-04" db="EMBL/GenBank/DDBJ databases">
        <title>An improved genome assembly and genetic linkage map for asparagus bean, Vigna unguiculata ssp. sesquipedialis.</title>
        <authorList>
            <person name="Xia Q."/>
            <person name="Zhang R."/>
            <person name="Dong Y."/>
        </authorList>
    </citation>
    <scope>NUCLEOTIDE SEQUENCE [LARGE SCALE GENOMIC DNA]</scope>
    <source>
        <tissue evidence="1">Leaf</tissue>
    </source>
</reference>
<protein>
    <submittedName>
        <fullName evidence="1">Uncharacterized protein</fullName>
    </submittedName>
</protein>